<dbReference type="Proteomes" id="UP000053958">
    <property type="component" value="Unassembled WGS sequence"/>
</dbReference>
<evidence type="ECO:0000256" key="3">
    <source>
        <dbReference type="SAM" id="Phobius"/>
    </source>
</evidence>
<evidence type="ECO:0000256" key="1">
    <source>
        <dbReference type="ARBA" id="ARBA00022737"/>
    </source>
</evidence>
<feature type="domain" description="Nephrocystin 3-like N-terminal" evidence="4">
    <location>
        <begin position="52"/>
        <end position="215"/>
    </location>
</feature>
<dbReference type="PROSITE" id="PS50088">
    <property type="entry name" value="ANK_REPEAT"/>
    <property type="match status" value="2"/>
</dbReference>
<protein>
    <recommendedName>
        <fullName evidence="4">Nephrocystin 3-like N-terminal domain-containing protein</fullName>
    </recommendedName>
</protein>
<dbReference type="InterPro" id="IPR002110">
    <property type="entry name" value="Ankyrin_rpt"/>
</dbReference>
<keyword evidence="3" id="KW-1133">Transmembrane helix</keyword>
<evidence type="ECO:0000256" key="2">
    <source>
        <dbReference type="PROSITE-ProRule" id="PRU00023"/>
    </source>
</evidence>
<dbReference type="InterPro" id="IPR029063">
    <property type="entry name" value="SAM-dependent_MTases_sf"/>
</dbReference>
<dbReference type="SUPFAM" id="SSF53335">
    <property type="entry name" value="S-adenosyl-L-methionine-dependent methyltransferases"/>
    <property type="match status" value="1"/>
</dbReference>
<dbReference type="InterPro" id="IPR027417">
    <property type="entry name" value="P-loop_NTPase"/>
</dbReference>
<dbReference type="PANTHER" id="PTHR10039:SF16">
    <property type="entry name" value="GPI INOSITOL-DEACYLASE"/>
    <property type="match status" value="1"/>
</dbReference>
<reference evidence="5 6" key="1">
    <citation type="submission" date="2015-04" db="EMBL/GenBank/DDBJ databases">
        <authorList>
            <person name="Heijne W.H."/>
            <person name="Fedorova N.D."/>
            <person name="Nierman W.C."/>
            <person name="Vollebregt A.W."/>
            <person name="Zhao Z."/>
            <person name="Wu L."/>
            <person name="Kumar M."/>
            <person name="Stam H."/>
            <person name="van den Berg M.A."/>
            <person name="Pel H.J."/>
        </authorList>
    </citation>
    <scope>NUCLEOTIDE SEQUENCE [LARGE SCALE GENOMIC DNA]</scope>
    <source>
        <strain evidence="5 6">CBS 393.64</strain>
    </source>
</reference>
<dbReference type="Gene3D" id="3.40.50.150">
    <property type="entry name" value="Vaccinia Virus protein VP39"/>
    <property type="match status" value="1"/>
</dbReference>
<dbReference type="SUPFAM" id="SSF52540">
    <property type="entry name" value="P-loop containing nucleoside triphosphate hydrolases"/>
    <property type="match status" value="1"/>
</dbReference>
<sequence>MDIGTVQLSISAAVPLIQAAADARRDNIHRWLSAPDPSRNHDAARKGRQSETGVWFLESQEFSDWKACPDTLLWLYGIPGCGKTVLSSTIIDDILHACQLRPSSAAAYFYFDFNDVGMQSAENMLRSLLTQLAAQNSTPRALETLFSSKMDDGKNQQPSTKELLAVLRQTILEFEETFIIVDALDECAKRKELLGMIKEIAGWKTGNLHTLVTSRREPDIEECFESLPQIKRVSIQNARLNEDIHLYVNERLRTDPKLQRWRNQPEVQKEIADKLMEKADGVIDDEHAGIAVKILQWLFDRPYYAISPVVATSPLLRYAANYWPKHAQLAAAAAGKVNQLIMELFQPGEAYLNWVAFFDGYTPVEQLQQSAHPALLRGIIRGADVNAQSGPAGCSLAAASLAGHVETVQLLLDRGADIEAPAGLLGGNALLLATTNGHREVVRLLLERGANVNAEGASDDDDGATALQEAAYRGDREIKISTLIFTVLAGIRSGHVDAANVAALNTLGIKLDQNPEEQLLFFIIRPRGIPLALGFFLSAAAVCILYSLLRLSPRRTNVEAVGAMAQNQIPSTQNPKPAENILEVHKPILFIMNPLAQLATCPLSVQVSETTSNNNAMQWLSSNEMIHGLIIIIDMSVNTFQNGRRYHAYHEGTYILFTFIASPTTKKNKTGSTSCIISTSLSLVEDFILHRLAGIFSVYWTLVLGRGSGLYSLLSLWLMSRSIYSEYPSAQVIGTDLSPIQPPWVPPNCTFEIDDFEKDWLFKTKFDFIHGRELEGCIADTDRLFRQAFDHLKPGGYFELDAFYAYWLSDDDTASKATNSQACSKMLREAAEKFGKSFEMVPLWREKMEKVGFVDVRESAFKIPVGPWPKDPKMKEIGRFQQIQQIQAVESYAPVLLSRVLGWSSAEREALVAKVCTELKDRSLHLYAPMYFVYGRKP</sequence>
<keyword evidence="1" id="KW-0677">Repeat</keyword>
<keyword evidence="3" id="KW-0812">Transmembrane</keyword>
<evidence type="ECO:0000313" key="6">
    <source>
        <dbReference type="Proteomes" id="UP000053958"/>
    </source>
</evidence>
<keyword evidence="3" id="KW-0472">Membrane</keyword>
<keyword evidence="2" id="KW-0040">ANK repeat</keyword>
<dbReference type="Pfam" id="PF13489">
    <property type="entry name" value="Methyltransf_23"/>
    <property type="match status" value="1"/>
</dbReference>
<proteinExistence type="predicted"/>
<dbReference type="SUPFAM" id="SSF48403">
    <property type="entry name" value="Ankyrin repeat"/>
    <property type="match status" value="1"/>
</dbReference>
<dbReference type="STRING" id="1408163.A0A0F4YQN2"/>
<dbReference type="EMBL" id="LASV01000245">
    <property type="protein sequence ID" value="KKA20592.1"/>
    <property type="molecule type" value="Genomic_DNA"/>
</dbReference>
<comment type="caution">
    <text evidence="5">The sequence shown here is derived from an EMBL/GenBank/DDBJ whole genome shotgun (WGS) entry which is preliminary data.</text>
</comment>
<feature type="transmembrane region" description="Helical" evidence="3">
    <location>
        <begin position="528"/>
        <end position="549"/>
    </location>
</feature>
<dbReference type="Pfam" id="PF12796">
    <property type="entry name" value="Ank_2"/>
    <property type="match status" value="1"/>
</dbReference>
<dbReference type="SMART" id="SM00248">
    <property type="entry name" value="ANK"/>
    <property type="match status" value="2"/>
</dbReference>
<organism evidence="5 6">
    <name type="scientific">Rasamsonia emersonii (strain ATCC 16479 / CBS 393.64 / IMI 116815)</name>
    <dbReference type="NCBI Taxonomy" id="1408163"/>
    <lineage>
        <taxon>Eukaryota</taxon>
        <taxon>Fungi</taxon>
        <taxon>Dikarya</taxon>
        <taxon>Ascomycota</taxon>
        <taxon>Pezizomycotina</taxon>
        <taxon>Eurotiomycetes</taxon>
        <taxon>Eurotiomycetidae</taxon>
        <taxon>Eurotiales</taxon>
        <taxon>Trichocomaceae</taxon>
        <taxon>Rasamsonia</taxon>
    </lineage>
</organism>
<dbReference type="PROSITE" id="PS50297">
    <property type="entry name" value="ANK_REP_REGION"/>
    <property type="match status" value="1"/>
</dbReference>
<dbReference type="InterPro" id="IPR056884">
    <property type="entry name" value="NPHP3-like_N"/>
</dbReference>
<keyword evidence="6" id="KW-1185">Reference proteome</keyword>
<feature type="repeat" description="ANK" evidence="2">
    <location>
        <begin position="396"/>
        <end position="423"/>
    </location>
</feature>
<gene>
    <name evidence="5" type="ORF">T310_5368</name>
</gene>
<evidence type="ECO:0000313" key="5">
    <source>
        <dbReference type="EMBL" id="KKA20592.1"/>
    </source>
</evidence>
<name>A0A0F4YQN2_RASE3</name>
<accession>A0A0F4YQN2</accession>
<feature type="repeat" description="ANK" evidence="2">
    <location>
        <begin position="425"/>
        <end position="457"/>
    </location>
</feature>
<dbReference type="OrthoDB" id="2013972at2759"/>
<dbReference type="GeneID" id="25317713"/>
<dbReference type="RefSeq" id="XP_013327204.1">
    <property type="nucleotide sequence ID" value="XM_013471750.1"/>
</dbReference>
<dbReference type="AlphaFoldDB" id="A0A0F4YQN2"/>
<dbReference type="InterPro" id="IPR036770">
    <property type="entry name" value="Ankyrin_rpt-contain_sf"/>
</dbReference>
<dbReference type="Gene3D" id="1.25.40.20">
    <property type="entry name" value="Ankyrin repeat-containing domain"/>
    <property type="match status" value="1"/>
</dbReference>
<dbReference type="Gene3D" id="3.40.50.300">
    <property type="entry name" value="P-loop containing nucleotide triphosphate hydrolases"/>
    <property type="match status" value="1"/>
</dbReference>
<dbReference type="Pfam" id="PF24883">
    <property type="entry name" value="NPHP3_N"/>
    <property type="match status" value="1"/>
</dbReference>
<dbReference type="CDD" id="cd02440">
    <property type="entry name" value="AdoMet_MTases"/>
    <property type="match status" value="1"/>
</dbReference>
<feature type="transmembrane region" description="Helical" evidence="3">
    <location>
        <begin position="698"/>
        <end position="719"/>
    </location>
</feature>
<evidence type="ECO:0000259" key="4">
    <source>
        <dbReference type="Pfam" id="PF24883"/>
    </source>
</evidence>
<dbReference type="PANTHER" id="PTHR10039">
    <property type="entry name" value="AMELOGENIN"/>
    <property type="match status" value="1"/>
</dbReference>